<sequence length="184" mass="21397">MCLYTIAKHPEVQQKLYEEINKFHEHQKSNADPYDAFHALKYMDVVIDETLRLFPAAIFIERVPTEDYELKGTGITIKKDHVVHIPAYAIHRDPEHFSDPEVFRPERFLEENIAHNPYTYLPFGAGPRNCLGMRLAQLKIKLALVNLIHRYVFHTTEKPLELGSYYAPGGLIKPKSVDLRISRR</sequence>
<dbReference type="EMBL" id="OC917460">
    <property type="protein sequence ID" value="CAD7647118.1"/>
    <property type="molecule type" value="Genomic_DNA"/>
</dbReference>
<evidence type="ECO:0000256" key="4">
    <source>
        <dbReference type="ARBA" id="ARBA00004406"/>
    </source>
</evidence>
<evidence type="ECO:0000256" key="6">
    <source>
        <dbReference type="ARBA" id="ARBA00022617"/>
    </source>
</evidence>
<dbReference type="InterPro" id="IPR017972">
    <property type="entry name" value="Cyt_P450_CS"/>
</dbReference>
<evidence type="ECO:0000256" key="14">
    <source>
        <dbReference type="PIRSR" id="PIRSR602403-1"/>
    </source>
</evidence>
<evidence type="ECO:0000256" key="10">
    <source>
        <dbReference type="ARBA" id="ARBA00023002"/>
    </source>
</evidence>
<organism evidence="16">
    <name type="scientific">Oppiella nova</name>
    <dbReference type="NCBI Taxonomy" id="334625"/>
    <lineage>
        <taxon>Eukaryota</taxon>
        <taxon>Metazoa</taxon>
        <taxon>Ecdysozoa</taxon>
        <taxon>Arthropoda</taxon>
        <taxon>Chelicerata</taxon>
        <taxon>Arachnida</taxon>
        <taxon>Acari</taxon>
        <taxon>Acariformes</taxon>
        <taxon>Sarcoptiformes</taxon>
        <taxon>Oribatida</taxon>
        <taxon>Brachypylina</taxon>
        <taxon>Oppioidea</taxon>
        <taxon>Oppiidae</taxon>
        <taxon>Oppiella</taxon>
    </lineage>
</organism>
<keyword evidence="8" id="KW-0256">Endoplasmic reticulum</keyword>
<keyword evidence="6 14" id="KW-0349">Heme</keyword>
<dbReference type="PROSITE" id="PS00086">
    <property type="entry name" value="CYTOCHROME_P450"/>
    <property type="match status" value="1"/>
</dbReference>
<dbReference type="InterPro" id="IPR001128">
    <property type="entry name" value="Cyt_P450"/>
</dbReference>
<evidence type="ECO:0008006" key="18">
    <source>
        <dbReference type="Google" id="ProtNLM"/>
    </source>
</evidence>
<evidence type="ECO:0000313" key="16">
    <source>
        <dbReference type="EMBL" id="CAD7647118.1"/>
    </source>
</evidence>
<dbReference type="AlphaFoldDB" id="A0A7R9QIC4"/>
<evidence type="ECO:0000256" key="5">
    <source>
        <dbReference type="ARBA" id="ARBA00010617"/>
    </source>
</evidence>
<dbReference type="PRINTS" id="PR00385">
    <property type="entry name" value="P450"/>
</dbReference>
<dbReference type="PRINTS" id="PR00465">
    <property type="entry name" value="EP450IV"/>
</dbReference>
<evidence type="ECO:0000256" key="12">
    <source>
        <dbReference type="ARBA" id="ARBA00023033"/>
    </source>
</evidence>
<dbReference type="GO" id="GO:0016705">
    <property type="term" value="F:oxidoreductase activity, acting on paired donors, with incorporation or reduction of molecular oxygen"/>
    <property type="evidence" value="ECO:0007669"/>
    <property type="project" value="InterPro"/>
</dbReference>
<protein>
    <recommendedName>
        <fullName evidence="18">Cytochrome P450</fullName>
    </recommendedName>
</protein>
<dbReference type="GO" id="GO:0005506">
    <property type="term" value="F:iron ion binding"/>
    <property type="evidence" value="ECO:0007669"/>
    <property type="project" value="InterPro"/>
</dbReference>
<dbReference type="GO" id="GO:0005789">
    <property type="term" value="C:endoplasmic reticulum membrane"/>
    <property type="evidence" value="ECO:0007669"/>
    <property type="project" value="UniProtKB-SubCell"/>
</dbReference>
<dbReference type="GO" id="GO:0004497">
    <property type="term" value="F:monooxygenase activity"/>
    <property type="evidence" value="ECO:0007669"/>
    <property type="project" value="UniProtKB-KW"/>
</dbReference>
<dbReference type="InterPro" id="IPR050476">
    <property type="entry name" value="Insect_CytP450_Detox"/>
</dbReference>
<evidence type="ECO:0000256" key="1">
    <source>
        <dbReference type="ARBA" id="ARBA00001971"/>
    </source>
</evidence>
<evidence type="ECO:0000256" key="7">
    <source>
        <dbReference type="ARBA" id="ARBA00022723"/>
    </source>
</evidence>
<dbReference type="EMBL" id="CAJPVJ010002635">
    <property type="protein sequence ID" value="CAG2166572.1"/>
    <property type="molecule type" value="Genomic_DNA"/>
</dbReference>
<evidence type="ECO:0000256" key="13">
    <source>
        <dbReference type="ARBA" id="ARBA00023136"/>
    </source>
</evidence>
<dbReference type="SUPFAM" id="SSF48264">
    <property type="entry name" value="Cytochrome P450"/>
    <property type="match status" value="1"/>
</dbReference>
<dbReference type="GO" id="GO:0020037">
    <property type="term" value="F:heme binding"/>
    <property type="evidence" value="ECO:0007669"/>
    <property type="project" value="InterPro"/>
</dbReference>
<dbReference type="InterPro" id="IPR036396">
    <property type="entry name" value="Cyt_P450_sf"/>
</dbReference>
<dbReference type="PANTHER" id="PTHR24292:SF54">
    <property type="entry name" value="CYP9F3-RELATED"/>
    <property type="match status" value="1"/>
</dbReference>
<accession>A0A7R9QIC4</accession>
<keyword evidence="12 15" id="KW-0503">Monooxygenase</keyword>
<comment type="similarity">
    <text evidence="5 15">Belongs to the cytochrome P450 family.</text>
</comment>
<evidence type="ECO:0000256" key="3">
    <source>
        <dbReference type="ARBA" id="ARBA00004174"/>
    </source>
</evidence>
<dbReference type="Proteomes" id="UP000728032">
    <property type="component" value="Unassembled WGS sequence"/>
</dbReference>
<name>A0A7R9QIC4_9ACAR</name>
<proteinExistence type="inferred from homology"/>
<dbReference type="OrthoDB" id="6504004at2759"/>
<evidence type="ECO:0000313" key="17">
    <source>
        <dbReference type="Proteomes" id="UP000728032"/>
    </source>
</evidence>
<feature type="binding site" description="axial binding residue" evidence="14">
    <location>
        <position position="130"/>
    </location>
    <ligand>
        <name>heme</name>
        <dbReference type="ChEBI" id="CHEBI:30413"/>
    </ligand>
    <ligandPart>
        <name>Fe</name>
        <dbReference type="ChEBI" id="CHEBI:18248"/>
    </ligandPart>
</feature>
<evidence type="ECO:0000256" key="15">
    <source>
        <dbReference type="RuleBase" id="RU000461"/>
    </source>
</evidence>
<evidence type="ECO:0000256" key="9">
    <source>
        <dbReference type="ARBA" id="ARBA00022848"/>
    </source>
</evidence>
<dbReference type="Pfam" id="PF00067">
    <property type="entry name" value="p450"/>
    <property type="match status" value="1"/>
</dbReference>
<keyword evidence="9" id="KW-0492">Microsome</keyword>
<evidence type="ECO:0000256" key="8">
    <source>
        <dbReference type="ARBA" id="ARBA00022824"/>
    </source>
</evidence>
<keyword evidence="13" id="KW-0472">Membrane</keyword>
<keyword evidence="7 14" id="KW-0479">Metal-binding</keyword>
<dbReference type="Gene3D" id="1.10.630.10">
    <property type="entry name" value="Cytochrome P450"/>
    <property type="match status" value="1"/>
</dbReference>
<dbReference type="PANTHER" id="PTHR24292">
    <property type="entry name" value="CYTOCHROME P450"/>
    <property type="match status" value="1"/>
</dbReference>
<evidence type="ECO:0000256" key="2">
    <source>
        <dbReference type="ARBA" id="ARBA00003690"/>
    </source>
</evidence>
<comment type="cofactor">
    <cofactor evidence="1 14">
        <name>heme</name>
        <dbReference type="ChEBI" id="CHEBI:30413"/>
    </cofactor>
</comment>
<comment type="function">
    <text evidence="2">May be involved in the metabolism of insect hormones and in the breakdown of synthetic insecticides.</text>
</comment>
<gene>
    <name evidence="16" type="ORF">ONB1V03_LOCUS6087</name>
</gene>
<keyword evidence="17" id="KW-1185">Reference proteome</keyword>
<comment type="subcellular location">
    <subcellularLocation>
        <location evidence="4">Endoplasmic reticulum membrane</location>
        <topology evidence="4">Peripheral membrane protein</topology>
    </subcellularLocation>
    <subcellularLocation>
        <location evidence="3">Microsome membrane</location>
        <topology evidence="3">Peripheral membrane protein</topology>
    </subcellularLocation>
</comment>
<keyword evidence="10 15" id="KW-0560">Oxidoreductase</keyword>
<dbReference type="InterPro" id="IPR002403">
    <property type="entry name" value="Cyt_P450_E_grp-IV"/>
</dbReference>
<keyword evidence="11 14" id="KW-0408">Iron</keyword>
<reference evidence="16" key="1">
    <citation type="submission" date="2020-11" db="EMBL/GenBank/DDBJ databases">
        <authorList>
            <person name="Tran Van P."/>
        </authorList>
    </citation>
    <scope>NUCLEOTIDE SEQUENCE</scope>
</reference>
<evidence type="ECO:0000256" key="11">
    <source>
        <dbReference type="ARBA" id="ARBA00023004"/>
    </source>
</evidence>